<keyword evidence="1" id="KW-0812">Transmembrane</keyword>
<protein>
    <submittedName>
        <fullName evidence="2">Uncharacterized protein</fullName>
    </submittedName>
</protein>
<keyword evidence="1" id="KW-1133">Transmembrane helix</keyword>
<accession>A0A024TB87</accession>
<proteinExistence type="predicted"/>
<sequence length="175" mass="20314">MCIRRALFVDILCDGPSTPGLLQLCPRGMARIFVCGCYLVMRLCGTACYFTVNRSRQRRSHRQREQVKLKEVPHQWIQGEVRSLQKQVDARRFETFASIAQRGLLCQAKPSFRWQFPYNILELKCARERVKLGVSLLDSERVMGCFQNNSINDMLRSGFVGRLVERRDGEGKRRV</sequence>
<gene>
    <name evidence="2" type="ORF">H310_14652</name>
</gene>
<evidence type="ECO:0000256" key="1">
    <source>
        <dbReference type="SAM" id="Phobius"/>
    </source>
</evidence>
<evidence type="ECO:0000313" key="2">
    <source>
        <dbReference type="EMBL" id="ETV90617.1"/>
    </source>
</evidence>
<organism evidence="2">
    <name type="scientific">Aphanomyces invadans</name>
    <dbReference type="NCBI Taxonomy" id="157072"/>
    <lineage>
        <taxon>Eukaryota</taxon>
        <taxon>Sar</taxon>
        <taxon>Stramenopiles</taxon>
        <taxon>Oomycota</taxon>
        <taxon>Saprolegniomycetes</taxon>
        <taxon>Saprolegniales</taxon>
        <taxon>Verrucalvaceae</taxon>
        <taxon>Aphanomyces</taxon>
    </lineage>
</organism>
<feature type="transmembrane region" description="Helical" evidence="1">
    <location>
        <begin position="29"/>
        <end position="52"/>
    </location>
</feature>
<dbReference type="VEuPathDB" id="FungiDB:H310_14652"/>
<reference evidence="2" key="1">
    <citation type="submission" date="2013-12" db="EMBL/GenBank/DDBJ databases">
        <title>The Genome Sequence of Aphanomyces invadans NJM9701.</title>
        <authorList>
            <consortium name="The Broad Institute Genomics Platform"/>
            <person name="Russ C."/>
            <person name="Tyler B."/>
            <person name="van West P."/>
            <person name="Dieguez-Uribeondo J."/>
            <person name="Young S.K."/>
            <person name="Zeng Q."/>
            <person name="Gargeya S."/>
            <person name="Fitzgerald M."/>
            <person name="Abouelleil A."/>
            <person name="Alvarado L."/>
            <person name="Chapman S.B."/>
            <person name="Gainer-Dewar J."/>
            <person name="Goldberg J."/>
            <person name="Griggs A."/>
            <person name="Gujja S."/>
            <person name="Hansen M."/>
            <person name="Howarth C."/>
            <person name="Imamovic A."/>
            <person name="Ireland A."/>
            <person name="Larimer J."/>
            <person name="McCowan C."/>
            <person name="Murphy C."/>
            <person name="Pearson M."/>
            <person name="Poon T.W."/>
            <person name="Priest M."/>
            <person name="Roberts A."/>
            <person name="Saif S."/>
            <person name="Shea T."/>
            <person name="Sykes S."/>
            <person name="Wortman J."/>
            <person name="Nusbaum C."/>
            <person name="Birren B."/>
        </authorList>
    </citation>
    <scope>NUCLEOTIDE SEQUENCE [LARGE SCALE GENOMIC DNA]</scope>
    <source>
        <strain evidence="2">NJM9701</strain>
    </source>
</reference>
<dbReference type="EMBL" id="KI914029">
    <property type="protein sequence ID" value="ETV90617.1"/>
    <property type="molecule type" value="Genomic_DNA"/>
</dbReference>
<dbReference type="RefSeq" id="XP_008880770.1">
    <property type="nucleotide sequence ID" value="XM_008882548.1"/>
</dbReference>
<name>A0A024TB87_9STRA</name>
<dbReference type="AlphaFoldDB" id="A0A024TB87"/>
<keyword evidence="1" id="KW-0472">Membrane</keyword>
<dbReference type="GeneID" id="20091702"/>